<organism evidence="1">
    <name type="scientific">Nocardia terpenica</name>
    <dbReference type="NCBI Taxonomy" id="455432"/>
    <lineage>
        <taxon>Bacteria</taxon>
        <taxon>Bacillati</taxon>
        <taxon>Actinomycetota</taxon>
        <taxon>Actinomycetes</taxon>
        <taxon>Mycobacteriales</taxon>
        <taxon>Nocardiaceae</taxon>
        <taxon>Nocardia</taxon>
    </lineage>
</organism>
<evidence type="ECO:0000313" key="2">
    <source>
        <dbReference type="EMBL" id="KZM75399.1"/>
    </source>
</evidence>
<proteinExistence type="predicted"/>
<keyword evidence="3" id="KW-1185">Reference proteome</keyword>
<evidence type="ECO:0000313" key="3">
    <source>
        <dbReference type="Proteomes" id="UP000076512"/>
    </source>
</evidence>
<accession>A0A0U1Z2N9</accession>
<dbReference type="Proteomes" id="UP000076512">
    <property type="component" value="Unassembled WGS sequence"/>
</dbReference>
<protein>
    <submittedName>
        <fullName evidence="1">Uncharacterized protein</fullName>
    </submittedName>
</protein>
<dbReference type="EMBL" id="KP161205">
    <property type="protein sequence ID" value="AJO72782.1"/>
    <property type="molecule type" value="Genomic_DNA"/>
</dbReference>
<name>A0A0U1Z2N9_9NOCA</name>
<reference evidence="2 3" key="3">
    <citation type="submission" date="2016-04" db="EMBL/GenBank/DDBJ databases">
        <authorList>
            <person name="Evans L.H."/>
            <person name="Alamgir A."/>
            <person name="Owens N."/>
            <person name="Weber N.D."/>
            <person name="Virtaneva K."/>
            <person name="Barbian K."/>
            <person name="Babar A."/>
            <person name="Rosenke K."/>
        </authorList>
    </citation>
    <scope>NUCLEOTIDE SEQUENCE [LARGE SCALE GENOMIC DNA]</scope>
    <source>
        <strain evidence="2 3">IFM 0406</strain>
    </source>
</reference>
<gene>
    <name evidence="2" type="ORF">AWN90_18615</name>
</gene>
<evidence type="ECO:0000313" key="1">
    <source>
        <dbReference type="EMBL" id="AJO72782.1"/>
    </source>
</evidence>
<dbReference type="EMBL" id="LWGR01000003">
    <property type="protein sequence ID" value="KZM75399.1"/>
    <property type="molecule type" value="Genomic_DNA"/>
</dbReference>
<reference evidence="1" key="1">
    <citation type="submission" date="2014-11" db="EMBL/GenBank/DDBJ databases">
        <authorList>
            <person name="Zhu J."/>
            <person name="Qi W."/>
            <person name="Song R."/>
        </authorList>
    </citation>
    <scope>NUCLEOTIDE SEQUENCE</scope>
    <source>
        <strain evidence="1">IFM 0406</strain>
    </source>
</reference>
<sequence>MSVVFVGRAASDVFGDIVGGGEAGVVQVGEAWVVDGFADPDGQRVAVGIDDDFSGPDAVDLVGGDPAGGEYFGFVVATRKSLAPRGSVVEGRVHVDAVRVIQLVHIANLAEVAVGQPFQLVRASEPGAVPGDRVFRALRQGYEAVVPGLTVVAGDVQPTGVSWFETGPEDLRSPGIHAIQRTSGVEIFVVLAEIPPHRRQALVELCHDDLGGVDRLDRIAQCVVGHGPRQVPGQFIVMAPGSELVGFGARVLAWLRSIGEVVGDHLGEIVLVDNVGCVSSLGCEPGPLADPVPREFEPALLEAADNLVVGHAVLGGIPVHRVLLSEIQLQRHRTRLVRQGRPLRRRACVRAEGTIARPFSGSLRFGPPCCRGELVRAMGRRDRCRVRLPMMTTVGYSRGVGGCRSTIRGRGSGIARINVSPGAVGGVCEVGAAAVRSRGRRLAV</sequence>
<dbReference type="AlphaFoldDB" id="A0A0U1Z2N9"/>
<reference evidence="1" key="2">
    <citation type="journal article" date="2016" name="Org. Biomol. Chem.">
        <title>Target-specific identification and characterization of the putative gene cluster for brasilinolide biosynthesis revealing the mechanistic insights and combinatorial synthetic utility of 2-deoxy-l-fucose biosynthetic enzymes.</title>
        <authorList>
            <person name="Chiu H.T."/>
            <person name="Weng C.P."/>
            <person name="Lin Y.C."/>
            <person name="Chen K.H."/>
        </authorList>
    </citation>
    <scope>NUCLEOTIDE SEQUENCE</scope>
    <source>
        <strain evidence="1">IFM 0406</strain>
    </source>
</reference>